<keyword evidence="3" id="KW-0433">Leucine-rich repeat</keyword>
<accession>A0A9J5XLQ4</accession>
<dbReference type="InterPro" id="IPR032675">
    <property type="entry name" value="LRR_dom_sf"/>
</dbReference>
<evidence type="ECO:0000259" key="11">
    <source>
        <dbReference type="Pfam" id="PF23559"/>
    </source>
</evidence>
<keyword evidence="8" id="KW-0175">Coiled coil</keyword>
<dbReference type="Gene3D" id="3.80.10.10">
    <property type="entry name" value="Ribonuclease Inhibitor"/>
    <property type="match status" value="2"/>
</dbReference>
<comment type="caution">
    <text evidence="12">The sequence shown here is derived from an EMBL/GenBank/DDBJ whole genome shotgun (WGS) entry which is preliminary data.</text>
</comment>
<dbReference type="Gene3D" id="3.40.50.300">
    <property type="entry name" value="P-loop containing nucleotide triphosphate hydrolases"/>
    <property type="match status" value="2"/>
</dbReference>
<comment type="similarity">
    <text evidence="2">Belongs to the disease resistance NB-LRR family.</text>
</comment>
<dbReference type="Proteomes" id="UP000824120">
    <property type="component" value="Chromosome 9"/>
</dbReference>
<keyword evidence="9" id="KW-0472">Membrane</keyword>
<feature type="domain" description="Disease resistance protein winged helix" evidence="11">
    <location>
        <begin position="1190"/>
        <end position="1261"/>
    </location>
</feature>
<dbReference type="InterPro" id="IPR027417">
    <property type="entry name" value="P-loop_NTPase"/>
</dbReference>
<evidence type="ECO:0000313" key="13">
    <source>
        <dbReference type="Proteomes" id="UP000824120"/>
    </source>
</evidence>
<dbReference type="EMBL" id="JACXVP010000009">
    <property type="protein sequence ID" value="KAG5588714.1"/>
    <property type="molecule type" value="Genomic_DNA"/>
</dbReference>
<keyword evidence="6" id="KW-0611">Plant defense</keyword>
<evidence type="ECO:0000256" key="6">
    <source>
        <dbReference type="ARBA" id="ARBA00022821"/>
    </source>
</evidence>
<dbReference type="SUPFAM" id="SSF52540">
    <property type="entry name" value="P-loop containing nucleoside triphosphate hydrolases"/>
    <property type="match status" value="2"/>
</dbReference>
<evidence type="ECO:0000256" key="7">
    <source>
        <dbReference type="ARBA" id="ARBA00022840"/>
    </source>
</evidence>
<evidence type="ECO:0000313" key="12">
    <source>
        <dbReference type="EMBL" id="KAG5588714.1"/>
    </source>
</evidence>
<evidence type="ECO:0000256" key="5">
    <source>
        <dbReference type="ARBA" id="ARBA00022741"/>
    </source>
</evidence>
<reference evidence="12 13" key="1">
    <citation type="submission" date="2020-09" db="EMBL/GenBank/DDBJ databases">
        <title>De no assembly of potato wild relative species, Solanum commersonii.</title>
        <authorList>
            <person name="Cho K."/>
        </authorList>
    </citation>
    <scope>NUCLEOTIDE SEQUENCE [LARGE SCALE GENOMIC DNA]</scope>
    <source>
        <strain evidence="12">LZ3.2</strain>
        <tissue evidence="12">Leaf</tissue>
    </source>
</reference>
<evidence type="ECO:0000256" key="8">
    <source>
        <dbReference type="ARBA" id="ARBA00023054"/>
    </source>
</evidence>
<evidence type="ECO:0000256" key="1">
    <source>
        <dbReference type="ARBA" id="ARBA00004170"/>
    </source>
</evidence>
<dbReference type="PRINTS" id="PR00364">
    <property type="entry name" value="DISEASERSIST"/>
</dbReference>
<feature type="domain" description="NB-ARC" evidence="10">
    <location>
        <begin position="942"/>
        <end position="1110"/>
    </location>
</feature>
<keyword evidence="5" id="KW-0547">Nucleotide-binding</keyword>
<sequence>MENVLKGERTSTSIDEEVVGFKDDAENIIQQLTGGTKELDIVSIVGMPGLGKTTLATMVFTHHCIDKHFDVRAWCSISKEYNLRKVFLEILKQVVGNMDDSPSEDLPDKLRKSLMHKRYLIVLDDIWEVEAWEELQLSFPDDENGSRVVLTTRDEEVARQLKHHSDPYFLRFLTVDESWDLLQKKVFQGEICPPELLKTGLQVAQNCKGLPLVIVLIAGIIAKQREASLWLGFAEDLSSHVLEEQSMKIIESSYDHLEDHLKSCLLYMGLFPEDHQFPVFNLLNLWIAENFIHSVDTENVEEASKICLNDLVNRSLVIVSQRREDNGEIEYCTVHDVVHEFCMRKLTKEKFMQYRPSKEPHYIKFIHDDLVHQLLQYTESSDRIPMLAGLKEGESFAQCHDRSLEFLAHPQSRVWEKTFRLLDNLRFIRVLHLSDVCLERRSWTTAVQVVTHLRYLAICTQEFDFQWVSHLHYLQTLQVVGNSDFSRRFETSPSIWKMKKLRHVDIQNFSFKWEDNDRALFEESSGISLPNLKTFGKCRIYLADKTPEFWWRFPNIEQLKLHFIEPGYEVDMPNLEELPLQSLELCLSRPISGYKSIGRASCVVFPSNLKDLSLDRLCLTEEAFSQLASLRNLESLKLRNIYFQPEGRFRQSGYSICWDVSDYEFLALKYLLLQNVLMTEWRSSESSFPVLEKLIINKCTILCGKIPSSFVDILTLKLIKLICCNTLLEDSAFNIKNEVEEIAGCDSLQVHIQYQSDRYADADFAAECFSVWDQENNLIGMENVLSSERTPPHSFPSIDEEIVGFEEDAESIIGMENVLSSERTPSPSFPSIDEEIFGFEEDAESIIGMENVLSSGRTSFRSFPSIEKLTLDFEEDAESIIGMENVLSSERTSSSSYPSIDEEIFGFEEDAESIIGMENVRSSERTPSRSFPSIDEEIVGFEEDAESIIQKLTGCTKELDVVSIVGMPGLGKTTLAKKVFTHPSVDKHFDVQAWCSISKEYNLRKMCSEILKQVLGSVDGIRNEDMPDKLRKSLMNKRYLIVLDDIWEVEAWEELQLSFPDDENGSRVVLTTRDEEVARQLKHHSDPYFLRFLTVDESWDLLQKKVFQGEICPRKLLRTGLRVAESCKGLPLVIVLIAGIIAKKKEASVWLEIAKDLRSHVLEEQNMKIIESSFDYLEDHLKSCLLYMGLFPEDYKFPVSYLLNLWIAENFIHNMGLENIEEASKICLNDLVNKSLVIVSGRREDNGEIEYCTVHDVVHEFCMRKLTKEKFMQYQLAKEPRSRKYIHDDLAKHLLQYEKLLDKIPMFAGLKEGEFVDQCNARPREFGYKSNLSPDDGIRLFRVLENLRFIRVLHLLDVNSIRRSWVTAVQVVTHLRYLAIRTQEFDFQWVSHLHDLQTLQVVGNDDQLSGYFETSPSIWKMQKLRHVDIQDFSFKWEDNDRALFEESSETVLPNLKTFGKCRIYLVDKTPEFWWRFPNIEQLKLHFIEPGYEVDMPNLEELPLLSLELCFSRAISGYKSIGQASCVVFPSNLKALSLDRLCLTEKAVSQLARLRNLESLKLGEVYFKSEDRYGQPGYSICWDVSDYEFRTLKYLNLQNVLMTEWRSSEESFPMLEQLVINNCIIQCGQIPCSFVDIPTLKLIKLIRCNKYLKLSALDIKKEVEEIAGSDCLQVLSQNEYFDYGKCKIIHSFM</sequence>
<dbReference type="InterPro" id="IPR044974">
    <property type="entry name" value="Disease_R_plants"/>
</dbReference>
<dbReference type="FunFam" id="3.40.50.300:FF:001091">
    <property type="entry name" value="Probable disease resistance protein At1g61300"/>
    <property type="match status" value="2"/>
</dbReference>
<evidence type="ECO:0000259" key="10">
    <source>
        <dbReference type="Pfam" id="PF00931"/>
    </source>
</evidence>
<dbReference type="Gene3D" id="1.10.8.430">
    <property type="entry name" value="Helical domain of apoptotic protease-activating factors"/>
    <property type="match status" value="2"/>
</dbReference>
<comment type="subcellular location">
    <subcellularLocation>
        <location evidence="1">Membrane</location>
        <topology evidence="1">Peripheral membrane protein</topology>
    </subcellularLocation>
</comment>
<dbReference type="InterPro" id="IPR036388">
    <property type="entry name" value="WH-like_DNA-bd_sf"/>
</dbReference>
<feature type="domain" description="NB-ARC" evidence="10">
    <location>
        <begin position="22"/>
        <end position="190"/>
    </location>
</feature>
<keyword evidence="7" id="KW-0067">ATP-binding</keyword>
<dbReference type="GO" id="GO:0098542">
    <property type="term" value="P:defense response to other organism"/>
    <property type="evidence" value="ECO:0007669"/>
    <property type="project" value="TreeGrafter"/>
</dbReference>
<evidence type="ECO:0000256" key="2">
    <source>
        <dbReference type="ARBA" id="ARBA00008894"/>
    </source>
</evidence>
<dbReference type="Gene3D" id="1.10.10.10">
    <property type="entry name" value="Winged helix-like DNA-binding domain superfamily/Winged helix DNA-binding domain"/>
    <property type="match status" value="2"/>
</dbReference>
<dbReference type="GO" id="GO:0051607">
    <property type="term" value="P:defense response to virus"/>
    <property type="evidence" value="ECO:0007669"/>
    <property type="project" value="UniProtKB-ARBA"/>
</dbReference>
<dbReference type="GO" id="GO:0005524">
    <property type="term" value="F:ATP binding"/>
    <property type="evidence" value="ECO:0007669"/>
    <property type="project" value="UniProtKB-KW"/>
</dbReference>
<dbReference type="Pfam" id="PF23559">
    <property type="entry name" value="WHD_DRP"/>
    <property type="match status" value="2"/>
</dbReference>
<gene>
    <name evidence="12" type="ORF">H5410_049148</name>
</gene>
<dbReference type="Pfam" id="PF00931">
    <property type="entry name" value="NB-ARC"/>
    <property type="match status" value="2"/>
</dbReference>
<dbReference type="GO" id="GO:0016020">
    <property type="term" value="C:membrane"/>
    <property type="evidence" value="ECO:0007669"/>
    <property type="project" value="UniProtKB-SubCell"/>
</dbReference>
<dbReference type="SUPFAM" id="SSF52047">
    <property type="entry name" value="RNI-like"/>
    <property type="match status" value="1"/>
</dbReference>
<evidence type="ECO:0000256" key="3">
    <source>
        <dbReference type="ARBA" id="ARBA00022614"/>
    </source>
</evidence>
<dbReference type="InterPro" id="IPR058922">
    <property type="entry name" value="WHD_DRP"/>
</dbReference>
<organism evidence="12 13">
    <name type="scientific">Solanum commersonii</name>
    <name type="common">Commerson's wild potato</name>
    <name type="synonym">Commerson's nightshade</name>
    <dbReference type="NCBI Taxonomy" id="4109"/>
    <lineage>
        <taxon>Eukaryota</taxon>
        <taxon>Viridiplantae</taxon>
        <taxon>Streptophyta</taxon>
        <taxon>Embryophyta</taxon>
        <taxon>Tracheophyta</taxon>
        <taxon>Spermatophyta</taxon>
        <taxon>Magnoliopsida</taxon>
        <taxon>eudicotyledons</taxon>
        <taxon>Gunneridae</taxon>
        <taxon>Pentapetalae</taxon>
        <taxon>asterids</taxon>
        <taxon>lamiids</taxon>
        <taxon>Solanales</taxon>
        <taxon>Solanaceae</taxon>
        <taxon>Solanoideae</taxon>
        <taxon>Solaneae</taxon>
        <taxon>Solanum</taxon>
    </lineage>
</organism>
<keyword evidence="4" id="KW-0677">Repeat</keyword>
<dbReference type="GO" id="GO:0043531">
    <property type="term" value="F:ADP binding"/>
    <property type="evidence" value="ECO:0007669"/>
    <property type="project" value="InterPro"/>
</dbReference>
<keyword evidence="13" id="KW-1185">Reference proteome</keyword>
<dbReference type="InterPro" id="IPR002182">
    <property type="entry name" value="NB-ARC"/>
</dbReference>
<proteinExistence type="inferred from homology"/>
<dbReference type="SUPFAM" id="SSF52058">
    <property type="entry name" value="L domain-like"/>
    <property type="match status" value="1"/>
</dbReference>
<dbReference type="FunFam" id="1.10.10.10:FF:000322">
    <property type="entry name" value="Probable disease resistance protein At1g63360"/>
    <property type="match status" value="2"/>
</dbReference>
<dbReference type="OrthoDB" id="1303506at2759"/>
<name>A0A9J5XLQ4_SOLCO</name>
<evidence type="ECO:0000256" key="9">
    <source>
        <dbReference type="ARBA" id="ARBA00023136"/>
    </source>
</evidence>
<dbReference type="InterPro" id="IPR042197">
    <property type="entry name" value="Apaf_helical"/>
</dbReference>
<evidence type="ECO:0000256" key="4">
    <source>
        <dbReference type="ARBA" id="ARBA00022737"/>
    </source>
</evidence>
<feature type="domain" description="Disease resistance protein winged helix" evidence="11">
    <location>
        <begin position="270"/>
        <end position="341"/>
    </location>
</feature>
<dbReference type="PANTHER" id="PTHR23155:SF1228">
    <property type="entry name" value="NB-ARC DOMAIN CONTAINING PROTEIN, EXPRESSED"/>
    <property type="match status" value="1"/>
</dbReference>
<protein>
    <submittedName>
        <fullName evidence="12">Uncharacterized protein</fullName>
    </submittedName>
</protein>
<dbReference type="PANTHER" id="PTHR23155">
    <property type="entry name" value="DISEASE RESISTANCE PROTEIN RP"/>
    <property type="match status" value="1"/>
</dbReference>